<dbReference type="RefSeq" id="WP_190404894.1">
    <property type="nucleotide sequence ID" value="NZ_JACJQB010000077.1"/>
</dbReference>
<protein>
    <recommendedName>
        <fullName evidence="1">HepT-like domain-containing protein</fullName>
    </recommendedName>
</protein>
<proteinExistence type="predicted"/>
<comment type="caution">
    <text evidence="2">The sequence shown here is derived from an EMBL/GenBank/DDBJ whole genome shotgun (WGS) entry which is preliminary data.</text>
</comment>
<dbReference type="EMBL" id="JACJQB010000077">
    <property type="protein sequence ID" value="MBD2190089.1"/>
    <property type="molecule type" value="Genomic_DNA"/>
</dbReference>
<evidence type="ECO:0000259" key="1">
    <source>
        <dbReference type="Pfam" id="PF20797"/>
    </source>
</evidence>
<feature type="domain" description="HepT-like" evidence="1">
    <location>
        <begin position="43"/>
        <end position="151"/>
    </location>
</feature>
<dbReference type="Proteomes" id="UP000642094">
    <property type="component" value="Unassembled WGS sequence"/>
</dbReference>
<sequence length="156" mass="18099">MNRYNVLIARLNNELTRLATTVQLAISQAQKAKTTADEDYWYATAFSLQNFYMGVERIFEDIAKEVENNLPTGSSSHKLLLEQMSLEIPHTRPPVILSDTLHNLNEYRGFRHVAIHRYGFELESNRIAELTDKLMTSYTLLVRDIENFCQFLQALE</sequence>
<dbReference type="Pfam" id="PF20797">
    <property type="entry name" value="HepT-like_2"/>
    <property type="match status" value="1"/>
</dbReference>
<evidence type="ECO:0000313" key="3">
    <source>
        <dbReference type="Proteomes" id="UP000642094"/>
    </source>
</evidence>
<keyword evidence="3" id="KW-1185">Reference proteome</keyword>
<reference evidence="2 3" key="1">
    <citation type="journal article" date="2020" name="ISME J.">
        <title>Comparative genomics reveals insights into cyanobacterial evolution and habitat adaptation.</title>
        <authorList>
            <person name="Chen M.Y."/>
            <person name="Teng W.K."/>
            <person name="Zhao L."/>
            <person name="Hu C.X."/>
            <person name="Zhou Y.K."/>
            <person name="Han B.P."/>
            <person name="Song L.R."/>
            <person name="Shu W.S."/>
        </authorList>
    </citation>
    <scope>NUCLEOTIDE SEQUENCE [LARGE SCALE GENOMIC DNA]</scope>
    <source>
        <strain evidence="2 3">FACHB-723</strain>
    </source>
</reference>
<gene>
    <name evidence="2" type="ORF">H6F41_18360</name>
</gene>
<dbReference type="InterPro" id="IPR048769">
    <property type="entry name" value="HepT-like_dom"/>
</dbReference>
<organism evidence="2 3">
    <name type="scientific">Pseudanabaena mucicola FACHB-723</name>
    <dbReference type="NCBI Taxonomy" id="2692860"/>
    <lineage>
        <taxon>Bacteria</taxon>
        <taxon>Bacillati</taxon>
        <taxon>Cyanobacteriota</taxon>
        <taxon>Cyanophyceae</taxon>
        <taxon>Pseudanabaenales</taxon>
        <taxon>Pseudanabaenaceae</taxon>
        <taxon>Pseudanabaena</taxon>
    </lineage>
</organism>
<name>A0ABR8A2M4_9CYAN</name>
<evidence type="ECO:0000313" key="2">
    <source>
        <dbReference type="EMBL" id="MBD2190089.1"/>
    </source>
</evidence>
<accession>A0ABR8A2M4</accession>